<accession>A0ABS8BPB7</accession>
<dbReference type="Pfam" id="PF00403">
    <property type="entry name" value="HMA"/>
    <property type="match status" value="1"/>
</dbReference>
<evidence type="ECO:0000259" key="1">
    <source>
        <dbReference type="PROSITE" id="PS50846"/>
    </source>
</evidence>
<keyword evidence="3" id="KW-1185">Reference proteome</keyword>
<dbReference type="CDD" id="cd00371">
    <property type="entry name" value="HMA"/>
    <property type="match status" value="1"/>
</dbReference>
<dbReference type="SUPFAM" id="SSF55008">
    <property type="entry name" value="HMA, heavy metal-associated domain"/>
    <property type="match status" value="1"/>
</dbReference>
<dbReference type="Gene3D" id="3.30.70.100">
    <property type="match status" value="1"/>
</dbReference>
<dbReference type="InterPro" id="IPR006121">
    <property type="entry name" value="HMA_dom"/>
</dbReference>
<name>A0ABS8BPB7_9NEIS</name>
<dbReference type="EMBL" id="JAJAWG010000012">
    <property type="protein sequence ID" value="MCB5197316.1"/>
    <property type="molecule type" value="Genomic_DNA"/>
</dbReference>
<dbReference type="RefSeq" id="WP_182076044.1">
    <property type="nucleotide sequence ID" value="NZ_JAJAWG010000012.1"/>
</dbReference>
<dbReference type="PROSITE" id="PS50846">
    <property type="entry name" value="HMA_2"/>
    <property type="match status" value="1"/>
</dbReference>
<feature type="domain" description="HMA" evidence="1">
    <location>
        <begin position="1"/>
        <end position="63"/>
    </location>
</feature>
<dbReference type="Proteomes" id="UP001198034">
    <property type="component" value="Unassembled WGS sequence"/>
</dbReference>
<proteinExistence type="predicted"/>
<evidence type="ECO:0000313" key="3">
    <source>
        <dbReference type="Proteomes" id="UP001198034"/>
    </source>
</evidence>
<protein>
    <submittedName>
        <fullName evidence="2">Heavy-metal-associated domain-containing protein</fullName>
    </submittedName>
</protein>
<comment type="caution">
    <text evidence="2">The sequence shown here is derived from an EMBL/GenBank/DDBJ whole genome shotgun (WGS) entry which is preliminary data.</text>
</comment>
<evidence type="ECO:0000313" key="2">
    <source>
        <dbReference type="EMBL" id="MCB5197316.1"/>
    </source>
</evidence>
<sequence length="65" mass="7059">MYSLKVEKLTCSRCVTKINNALKSVDDSAEIVIDLALSQLQITTNASLEAVRASLLNMGYPTTVL</sequence>
<dbReference type="InterPro" id="IPR036163">
    <property type="entry name" value="HMA_dom_sf"/>
</dbReference>
<gene>
    <name evidence="2" type="ORF">LG219_13695</name>
</gene>
<reference evidence="2 3" key="1">
    <citation type="submission" date="2021-10" db="EMBL/GenBank/DDBJ databases">
        <authorList>
            <person name="Chen M."/>
        </authorList>
    </citation>
    <scope>NUCLEOTIDE SEQUENCE [LARGE SCALE GENOMIC DNA]</scope>
    <source>
        <strain evidence="2 3">H3-26</strain>
    </source>
</reference>
<organism evidence="2 3">
    <name type="scientific">Deefgea salmonis</name>
    <dbReference type="NCBI Taxonomy" id="2875502"/>
    <lineage>
        <taxon>Bacteria</taxon>
        <taxon>Pseudomonadati</taxon>
        <taxon>Pseudomonadota</taxon>
        <taxon>Betaproteobacteria</taxon>
        <taxon>Neisseriales</taxon>
        <taxon>Chitinibacteraceae</taxon>
        <taxon>Deefgea</taxon>
    </lineage>
</organism>